<evidence type="ECO:0000313" key="3">
    <source>
        <dbReference type="Proteomes" id="UP000285190"/>
    </source>
</evidence>
<dbReference type="InterPro" id="IPR012337">
    <property type="entry name" value="RNaseH-like_sf"/>
</dbReference>
<comment type="caution">
    <text evidence="2">The sequence shown here is derived from an EMBL/GenBank/DDBJ whole genome shotgun (WGS) entry which is preliminary data.</text>
</comment>
<evidence type="ECO:0000313" key="2">
    <source>
        <dbReference type="EMBL" id="RJF96574.1"/>
    </source>
</evidence>
<dbReference type="PANTHER" id="PTHR46889:SF4">
    <property type="entry name" value="TRANSPOSASE INSO FOR INSERTION SEQUENCE ELEMENT IS911B-RELATED"/>
    <property type="match status" value="1"/>
</dbReference>
<proteinExistence type="predicted"/>
<dbReference type="EMBL" id="QYUN01000003">
    <property type="protein sequence ID" value="RJF96574.1"/>
    <property type="molecule type" value="Genomic_DNA"/>
</dbReference>
<dbReference type="InterPro" id="IPR001584">
    <property type="entry name" value="Integrase_cat-core"/>
</dbReference>
<dbReference type="Pfam" id="PF13333">
    <property type="entry name" value="rve_2"/>
    <property type="match status" value="1"/>
</dbReference>
<dbReference type="GO" id="GO:0015074">
    <property type="term" value="P:DNA integration"/>
    <property type="evidence" value="ECO:0007669"/>
    <property type="project" value="InterPro"/>
</dbReference>
<dbReference type="SUPFAM" id="SSF53098">
    <property type="entry name" value="Ribonuclease H-like"/>
    <property type="match status" value="1"/>
</dbReference>
<dbReference type="PANTHER" id="PTHR46889">
    <property type="entry name" value="TRANSPOSASE INSF FOR INSERTION SEQUENCE IS3B-RELATED"/>
    <property type="match status" value="1"/>
</dbReference>
<dbReference type="OrthoDB" id="9765502at2"/>
<protein>
    <recommendedName>
        <fullName evidence="1">Integrase catalytic domain-containing protein</fullName>
    </recommendedName>
</protein>
<reference evidence="2 3" key="1">
    <citation type="submission" date="2018-09" db="EMBL/GenBank/DDBJ databases">
        <authorList>
            <person name="Zhu H."/>
        </authorList>
    </citation>
    <scope>NUCLEOTIDE SEQUENCE [LARGE SCALE GENOMIC DNA]</scope>
    <source>
        <strain evidence="2 3">K2R10-39</strain>
    </source>
</reference>
<organism evidence="2 3">
    <name type="scientific">Noviherbaspirillum cavernae</name>
    <dbReference type="NCBI Taxonomy" id="2320862"/>
    <lineage>
        <taxon>Bacteria</taxon>
        <taxon>Pseudomonadati</taxon>
        <taxon>Pseudomonadota</taxon>
        <taxon>Betaproteobacteria</taxon>
        <taxon>Burkholderiales</taxon>
        <taxon>Oxalobacteraceae</taxon>
        <taxon>Noviherbaspirillum</taxon>
    </lineage>
</organism>
<keyword evidence="3" id="KW-1185">Reference proteome</keyword>
<evidence type="ECO:0000259" key="1">
    <source>
        <dbReference type="Pfam" id="PF13333"/>
    </source>
</evidence>
<feature type="domain" description="Integrase catalytic" evidence="1">
    <location>
        <begin position="23"/>
        <end position="75"/>
    </location>
</feature>
<accession>A0A418WV36</accession>
<name>A0A418WV36_9BURK</name>
<dbReference type="AlphaFoldDB" id="A0A418WV36"/>
<gene>
    <name evidence="2" type="ORF">D3870_19225</name>
</gene>
<dbReference type="InterPro" id="IPR050900">
    <property type="entry name" value="Transposase_IS3/IS150/IS904"/>
</dbReference>
<dbReference type="Proteomes" id="UP000285190">
    <property type="component" value="Unassembled WGS sequence"/>
</dbReference>
<sequence>MMASISRKGNCWESEHCSDAPIESFFNSLKNERVFHEDYATREEARQDLFDYIEVFYNRTRRHSALRYKSPAQHHAAWMAEQKLVA</sequence>